<keyword evidence="2" id="KW-0472">Membrane</keyword>
<feature type="region of interest" description="Disordered" evidence="1">
    <location>
        <begin position="255"/>
        <end position="374"/>
    </location>
</feature>
<reference evidence="4" key="1">
    <citation type="submission" date="2020-11" db="EMBL/GenBank/DDBJ databases">
        <authorList>
            <consortium name="DOE Joint Genome Institute"/>
            <person name="Ahrendt S."/>
            <person name="Riley R."/>
            <person name="Andreopoulos W."/>
            <person name="Labutti K."/>
            <person name="Pangilinan J."/>
            <person name="Ruiz-Duenas F.J."/>
            <person name="Barrasa J.M."/>
            <person name="Sanchez-Garcia M."/>
            <person name="Camarero S."/>
            <person name="Miyauchi S."/>
            <person name="Serrano A."/>
            <person name="Linde D."/>
            <person name="Babiker R."/>
            <person name="Drula E."/>
            <person name="Ayuso-Fernandez I."/>
            <person name="Pacheco R."/>
            <person name="Padilla G."/>
            <person name="Ferreira P."/>
            <person name="Barriuso J."/>
            <person name="Kellner H."/>
            <person name="Castanera R."/>
            <person name="Alfaro M."/>
            <person name="Ramirez L."/>
            <person name="Pisabarro A.G."/>
            <person name="Kuo A."/>
            <person name="Tritt A."/>
            <person name="Lipzen A."/>
            <person name="He G."/>
            <person name="Yan M."/>
            <person name="Ng V."/>
            <person name="Cullen D."/>
            <person name="Martin F."/>
            <person name="Rosso M.-N."/>
            <person name="Henrissat B."/>
            <person name="Hibbett D."/>
            <person name="Martinez A.T."/>
            <person name="Grigoriev I.V."/>
        </authorList>
    </citation>
    <scope>NUCLEOTIDE SEQUENCE</scope>
    <source>
        <strain evidence="4">ATCC 90797</strain>
    </source>
</reference>
<keyword evidence="2" id="KW-0812">Transmembrane</keyword>
<dbReference type="OrthoDB" id="3245657at2759"/>
<sequence length="374" mass="40423">MRLSMLIQYTLWFSGASIVLADFVNTTIDDKYGDPDTGALVTYSPALSWNDGSTCKTCTARFDKSKAYMGTWHDGTFALTNATNPTPGAILTASVPFTGACSPSIASPSRQLCRPNDSLSGSAVYVYCILGHSFESPNTNTDMTFLLDGQQVGTFKQKPNGSSAWDYDVPVYVNASITNGAHTLSIENGHAGEKSLVILDYVVYTHEAAPEKSSNKTAIIAGAAAAIVVVVLIIFAAVYFTKRRMRGKHTRQLPLDLTEQFRPPREDDPSWRPTPLDFTPPPSQHPSAQNLLMHSPSSEYGNTETGPVTTWLRRPVSAASSVVPKPPAEGYPAQGAPNPPLSEKAQLAKLRLQNPSEDQELPPPAYSPGPSDYR</sequence>
<evidence type="ECO:0000313" key="5">
    <source>
        <dbReference type="Proteomes" id="UP000807025"/>
    </source>
</evidence>
<gene>
    <name evidence="4" type="ORF">BDN71DRAFT_443111</name>
</gene>
<name>A0A9P6A0X6_PLEER</name>
<comment type="caution">
    <text evidence="4">The sequence shown here is derived from an EMBL/GenBank/DDBJ whole genome shotgun (WGS) entry which is preliminary data.</text>
</comment>
<proteinExistence type="predicted"/>
<evidence type="ECO:0000256" key="2">
    <source>
        <dbReference type="SAM" id="Phobius"/>
    </source>
</evidence>
<dbReference type="AlphaFoldDB" id="A0A9P6A0X6"/>
<keyword evidence="3" id="KW-0732">Signal</keyword>
<evidence type="ECO:0000256" key="3">
    <source>
        <dbReference type="SAM" id="SignalP"/>
    </source>
</evidence>
<accession>A0A9P6A0X6</accession>
<dbReference type="Proteomes" id="UP000807025">
    <property type="component" value="Unassembled WGS sequence"/>
</dbReference>
<organism evidence="4 5">
    <name type="scientific">Pleurotus eryngii</name>
    <name type="common">Boletus of the steppes</name>
    <dbReference type="NCBI Taxonomy" id="5323"/>
    <lineage>
        <taxon>Eukaryota</taxon>
        <taxon>Fungi</taxon>
        <taxon>Dikarya</taxon>
        <taxon>Basidiomycota</taxon>
        <taxon>Agaricomycotina</taxon>
        <taxon>Agaricomycetes</taxon>
        <taxon>Agaricomycetidae</taxon>
        <taxon>Agaricales</taxon>
        <taxon>Pleurotineae</taxon>
        <taxon>Pleurotaceae</taxon>
        <taxon>Pleurotus</taxon>
    </lineage>
</organism>
<keyword evidence="5" id="KW-1185">Reference proteome</keyword>
<dbReference type="EMBL" id="MU154539">
    <property type="protein sequence ID" value="KAF9498147.1"/>
    <property type="molecule type" value="Genomic_DNA"/>
</dbReference>
<evidence type="ECO:0000313" key="4">
    <source>
        <dbReference type="EMBL" id="KAF9498147.1"/>
    </source>
</evidence>
<feature type="signal peptide" evidence="3">
    <location>
        <begin position="1"/>
        <end position="21"/>
    </location>
</feature>
<keyword evidence="2" id="KW-1133">Transmembrane helix</keyword>
<protein>
    <submittedName>
        <fullName evidence="4">Uncharacterized protein</fullName>
    </submittedName>
</protein>
<feature type="chain" id="PRO_5040455900" evidence="3">
    <location>
        <begin position="22"/>
        <end position="374"/>
    </location>
</feature>
<feature type="compositionally biased region" description="Polar residues" evidence="1">
    <location>
        <begin position="285"/>
        <end position="308"/>
    </location>
</feature>
<feature type="transmembrane region" description="Helical" evidence="2">
    <location>
        <begin position="218"/>
        <end position="241"/>
    </location>
</feature>
<evidence type="ECO:0000256" key="1">
    <source>
        <dbReference type="SAM" id="MobiDB-lite"/>
    </source>
</evidence>